<evidence type="ECO:0000256" key="10">
    <source>
        <dbReference type="ARBA" id="ARBA00035251"/>
    </source>
</evidence>
<dbReference type="EMBL" id="JANJYI010000004">
    <property type="protein sequence ID" value="KAK2654807.1"/>
    <property type="molecule type" value="Genomic_DNA"/>
</dbReference>
<dbReference type="PANTHER" id="PTHR10744">
    <property type="entry name" value="40S RIBOSOMAL PROTEIN S11 FAMILY MEMBER"/>
    <property type="match status" value="1"/>
</dbReference>
<evidence type="ECO:0000313" key="13">
    <source>
        <dbReference type="EMBL" id="KAK2654807.1"/>
    </source>
</evidence>
<evidence type="ECO:0000256" key="9">
    <source>
        <dbReference type="ARBA" id="ARBA00023274"/>
    </source>
</evidence>
<evidence type="ECO:0000313" key="14">
    <source>
        <dbReference type="Proteomes" id="UP001280121"/>
    </source>
</evidence>
<evidence type="ECO:0000256" key="2">
    <source>
        <dbReference type="ARBA" id="ARBA00010254"/>
    </source>
</evidence>
<dbReference type="Proteomes" id="UP001280121">
    <property type="component" value="Unassembled WGS sequence"/>
</dbReference>
<keyword evidence="3" id="KW-0150">Chloroplast</keyword>
<gene>
    <name evidence="13" type="ORF">Ddye_014663</name>
</gene>
<dbReference type="InterPro" id="IPR019984">
    <property type="entry name" value="Ribosomal_uS17_bact/chlr"/>
</dbReference>
<dbReference type="GO" id="GO:0009507">
    <property type="term" value="C:chloroplast"/>
    <property type="evidence" value="ECO:0007669"/>
    <property type="project" value="UniProtKB-SubCell"/>
</dbReference>
<evidence type="ECO:0000256" key="5">
    <source>
        <dbReference type="ARBA" id="ARBA00022730"/>
    </source>
</evidence>
<dbReference type="AlphaFoldDB" id="A0AAE0CKS5"/>
<comment type="similarity">
    <text evidence="2">Belongs to the universal ribosomal protein uS17 family.</text>
</comment>
<dbReference type="GO" id="GO:0003735">
    <property type="term" value="F:structural constituent of ribosome"/>
    <property type="evidence" value="ECO:0007669"/>
    <property type="project" value="InterPro"/>
</dbReference>
<dbReference type="InterPro" id="IPR012340">
    <property type="entry name" value="NA-bd_OB-fold"/>
</dbReference>
<dbReference type="HAMAP" id="MF_01345_B">
    <property type="entry name" value="Ribosomal_uS17_B"/>
    <property type="match status" value="1"/>
</dbReference>
<keyword evidence="6" id="KW-0694">RNA-binding</keyword>
<dbReference type="CDD" id="cd00364">
    <property type="entry name" value="Ribosomal_uS17"/>
    <property type="match status" value="1"/>
</dbReference>
<dbReference type="GO" id="GO:0006412">
    <property type="term" value="P:translation"/>
    <property type="evidence" value="ECO:0007669"/>
    <property type="project" value="InterPro"/>
</dbReference>
<comment type="subcellular location">
    <subcellularLocation>
        <location evidence="1">Plastid</location>
        <location evidence="1">Chloroplast</location>
    </subcellularLocation>
</comment>
<evidence type="ECO:0000256" key="1">
    <source>
        <dbReference type="ARBA" id="ARBA00004229"/>
    </source>
</evidence>
<keyword evidence="7" id="KW-0809">Transit peptide</keyword>
<accession>A0AAE0CKS5</accession>
<dbReference type="Gene3D" id="2.40.50.140">
    <property type="entry name" value="Nucleic acid-binding proteins"/>
    <property type="match status" value="1"/>
</dbReference>
<dbReference type="PRINTS" id="PR00973">
    <property type="entry name" value="RIBOSOMALS17"/>
</dbReference>
<dbReference type="GO" id="GO:1990904">
    <property type="term" value="C:ribonucleoprotein complex"/>
    <property type="evidence" value="ECO:0007669"/>
    <property type="project" value="UniProtKB-KW"/>
</dbReference>
<keyword evidence="4" id="KW-0934">Plastid</keyword>
<proteinExistence type="inferred from homology"/>
<dbReference type="GO" id="GO:0019843">
    <property type="term" value="F:rRNA binding"/>
    <property type="evidence" value="ECO:0007669"/>
    <property type="project" value="UniProtKB-KW"/>
</dbReference>
<organism evidence="13 14">
    <name type="scientific">Dipteronia dyeriana</name>
    <dbReference type="NCBI Taxonomy" id="168575"/>
    <lineage>
        <taxon>Eukaryota</taxon>
        <taxon>Viridiplantae</taxon>
        <taxon>Streptophyta</taxon>
        <taxon>Embryophyta</taxon>
        <taxon>Tracheophyta</taxon>
        <taxon>Spermatophyta</taxon>
        <taxon>Magnoliopsida</taxon>
        <taxon>eudicotyledons</taxon>
        <taxon>Gunneridae</taxon>
        <taxon>Pentapetalae</taxon>
        <taxon>rosids</taxon>
        <taxon>malvids</taxon>
        <taxon>Sapindales</taxon>
        <taxon>Sapindaceae</taxon>
        <taxon>Hippocastanoideae</taxon>
        <taxon>Acereae</taxon>
        <taxon>Dipteronia</taxon>
    </lineage>
</organism>
<evidence type="ECO:0000256" key="6">
    <source>
        <dbReference type="ARBA" id="ARBA00022884"/>
    </source>
</evidence>
<evidence type="ECO:0000256" key="4">
    <source>
        <dbReference type="ARBA" id="ARBA00022640"/>
    </source>
</evidence>
<dbReference type="InterPro" id="IPR000266">
    <property type="entry name" value="Ribosomal_uS17"/>
</dbReference>
<protein>
    <recommendedName>
        <fullName evidence="10">Small ribosomal subunit protein uS17c</fullName>
    </recommendedName>
    <alternativeName>
        <fullName evidence="11">30S ribosomal protein S17, chloroplastic</fullName>
    </alternativeName>
</protein>
<keyword evidence="5" id="KW-0699">rRNA-binding</keyword>
<evidence type="ECO:0000256" key="3">
    <source>
        <dbReference type="ARBA" id="ARBA00022528"/>
    </source>
</evidence>
<comment type="caution">
    <text evidence="13">The sequence shown here is derived from an EMBL/GenBank/DDBJ whole genome shotgun (WGS) entry which is preliminary data.</text>
</comment>
<keyword evidence="14" id="KW-1185">Reference proteome</keyword>
<dbReference type="NCBIfam" id="NF004123">
    <property type="entry name" value="PRK05610.1"/>
    <property type="match status" value="1"/>
</dbReference>
<dbReference type="Pfam" id="PF00366">
    <property type="entry name" value="Ribosomal_S17"/>
    <property type="match status" value="1"/>
</dbReference>
<dbReference type="PANTHER" id="PTHR10744:SF7">
    <property type="entry name" value="SMALL RIBOSOMAL SUBUNIT PROTEIN US17C"/>
    <property type="match status" value="1"/>
</dbReference>
<keyword evidence="8" id="KW-0689">Ribosomal protein</keyword>
<dbReference type="GO" id="GO:0005840">
    <property type="term" value="C:ribosome"/>
    <property type="evidence" value="ECO:0007669"/>
    <property type="project" value="UniProtKB-KW"/>
</dbReference>
<evidence type="ECO:0000256" key="7">
    <source>
        <dbReference type="ARBA" id="ARBA00022946"/>
    </source>
</evidence>
<sequence length="162" mass="17799">MALTSSLHSLKISTSSNTQFLHGTTPLSLFSKPNFTPQNPSFLCLPPIRAMKTMQGRVVCSTNDKTVAVEVVRLDTHPKYRRRVRKKKKYQAHDPDNKFKVGDLVQLEISKPISKTKSFLAVAVPPRTRSKKVEAAAAASGDAGGDDNELGIPLESQQQQQA</sequence>
<name>A0AAE0CKS5_9ROSI</name>
<evidence type="ECO:0000256" key="8">
    <source>
        <dbReference type="ARBA" id="ARBA00022980"/>
    </source>
</evidence>
<evidence type="ECO:0000256" key="12">
    <source>
        <dbReference type="SAM" id="MobiDB-lite"/>
    </source>
</evidence>
<keyword evidence="9" id="KW-0687">Ribonucleoprotein</keyword>
<evidence type="ECO:0000256" key="11">
    <source>
        <dbReference type="ARBA" id="ARBA00035308"/>
    </source>
</evidence>
<dbReference type="SUPFAM" id="SSF50249">
    <property type="entry name" value="Nucleic acid-binding proteins"/>
    <property type="match status" value="1"/>
</dbReference>
<reference evidence="13" key="1">
    <citation type="journal article" date="2023" name="Plant J.">
        <title>Genome sequences and population genomics provide insights into the demographic history, inbreeding, and mutation load of two 'living fossil' tree species of Dipteronia.</title>
        <authorList>
            <person name="Feng Y."/>
            <person name="Comes H.P."/>
            <person name="Chen J."/>
            <person name="Zhu S."/>
            <person name="Lu R."/>
            <person name="Zhang X."/>
            <person name="Li P."/>
            <person name="Qiu J."/>
            <person name="Olsen K.M."/>
            <person name="Qiu Y."/>
        </authorList>
    </citation>
    <scope>NUCLEOTIDE SEQUENCE</scope>
    <source>
        <strain evidence="13">KIB01</strain>
    </source>
</reference>
<feature type="region of interest" description="Disordered" evidence="12">
    <location>
        <begin position="126"/>
        <end position="162"/>
    </location>
</feature>